<dbReference type="InterPro" id="IPR023214">
    <property type="entry name" value="HAD_sf"/>
</dbReference>
<comment type="cofactor">
    <cofactor evidence="1">
        <name>Mg(2+)</name>
        <dbReference type="ChEBI" id="CHEBI:18420"/>
    </cofactor>
</comment>
<dbReference type="PANTHER" id="PTHR46193">
    <property type="entry name" value="6-PHOSPHOGLUCONATE PHOSPHATASE"/>
    <property type="match status" value="1"/>
</dbReference>
<dbReference type="Gene3D" id="1.10.150.240">
    <property type="entry name" value="Putative phosphatase, domain 2"/>
    <property type="match status" value="1"/>
</dbReference>
<dbReference type="OrthoDB" id="9782449at2"/>
<keyword evidence="3" id="KW-0479">Metal-binding</keyword>
<dbReference type="GO" id="GO:0003824">
    <property type="term" value="F:catalytic activity"/>
    <property type="evidence" value="ECO:0007669"/>
    <property type="project" value="UniProtKB-ARBA"/>
</dbReference>
<dbReference type="InterPro" id="IPR023198">
    <property type="entry name" value="PGP-like_dom2"/>
</dbReference>
<reference evidence="6 7" key="1">
    <citation type="journal article" date="2011" name="Syst. Appl. Microbiol.">
        <title>Defluviimonas denitrificans gen. nov., sp. nov., and Pararhodobacter aggregans gen. nov., sp. nov., non-phototrophic Rhodobacteraceae from the biofilter of a marine aquaculture.</title>
        <authorList>
            <person name="Foesel B.U."/>
            <person name="Drake H.L."/>
            <person name="Schramm A."/>
        </authorList>
    </citation>
    <scope>NUCLEOTIDE SEQUENCE [LARGE SCALE GENOMIC DNA]</scope>
    <source>
        <strain evidence="6 7">D1-19</strain>
    </source>
</reference>
<dbReference type="SUPFAM" id="SSF56784">
    <property type="entry name" value="HAD-like"/>
    <property type="match status" value="1"/>
</dbReference>
<dbReference type="AlphaFoldDB" id="A0A2T7UU50"/>
<dbReference type="Proteomes" id="UP000244810">
    <property type="component" value="Unassembled WGS sequence"/>
</dbReference>
<name>A0A2T7UU50_9RHOB</name>
<evidence type="ECO:0000256" key="5">
    <source>
        <dbReference type="ARBA" id="ARBA00023277"/>
    </source>
</evidence>
<dbReference type="InterPro" id="IPR006439">
    <property type="entry name" value="HAD-SF_hydro_IA"/>
</dbReference>
<dbReference type="EMBL" id="QDDR01000002">
    <property type="protein sequence ID" value="PVE48303.1"/>
    <property type="molecule type" value="Genomic_DNA"/>
</dbReference>
<dbReference type="SFLD" id="SFLDS00003">
    <property type="entry name" value="Haloacid_Dehalogenase"/>
    <property type="match status" value="1"/>
</dbReference>
<dbReference type="SFLD" id="SFLDG01129">
    <property type="entry name" value="C1.5:_HAD__Beta-PGM__Phosphata"/>
    <property type="match status" value="1"/>
</dbReference>
<organism evidence="6 7">
    <name type="scientific">Pararhodobacter aggregans</name>
    <dbReference type="NCBI Taxonomy" id="404875"/>
    <lineage>
        <taxon>Bacteria</taxon>
        <taxon>Pseudomonadati</taxon>
        <taxon>Pseudomonadota</taxon>
        <taxon>Alphaproteobacteria</taxon>
        <taxon>Rhodobacterales</taxon>
        <taxon>Paracoccaceae</taxon>
        <taxon>Pararhodobacter</taxon>
    </lineage>
</organism>
<comment type="caution">
    <text evidence="6">The sequence shown here is derived from an EMBL/GenBank/DDBJ whole genome shotgun (WGS) entry which is preliminary data.</text>
</comment>
<evidence type="ECO:0000313" key="6">
    <source>
        <dbReference type="EMBL" id="PVE48303.1"/>
    </source>
</evidence>
<evidence type="ECO:0000256" key="4">
    <source>
        <dbReference type="ARBA" id="ARBA00022842"/>
    </source>
</evidence>
<dbReference type="PANTHER" id="PTHR46193:SF18">
    <property type="entry name" value="HEXITOL PHOSPHATASE B"/>
    <property type="match status" value="1"/>
</dbReference>
<dbReference type="InterPro" id="IPR036412">
    <property type="entry name" value="HAD-like_sf"/>
</dbReference>
<dbReference type="Gene3D" id="3.40.50.1000">
    <property type="entry name" value="HAD superfamily/HAD-like"/>
    <property type="match status" value="1"/>
</dbReference>
<evidence type="ECO:0000256" key="3">
    <source>
        <dbReference type="ARBA" id="ARBA00022723"/>
    </source>
</evidence>
<proteinExistence type="inferred from homology"/>
<protein>
    <submittedName>
        <fullName evidence="6">CbbY/CbbZ/GpH/YieH</fullName>
    </submittedName>
</protein>
<keyword evidence="5" id="KW-0119">Carbohydrate metabolism</keyword>
<keyword evidence="4" id="KW-0460">Magnesium</keyword>
<dbReference type="InterPro" id="IPR051600">
    <property type="entry name" value="Beta-PGM-like"/>
</dbReference>
<dbReference type="GO" id="GO:0046872">
    <property type="term" value="F:metal ion binding"/>
    <property type="evidence" value="ECO:0007669"/>
    <property type="project" value="UniProtKB-KW"/>
</dbReference>
<dbReference type="RefSeq" id="WP_107750810.1">
    <property type="nucleotide sequence ID" value="NZ_QBKF01000002.1"/>
</dbReference>
<accession>A0A2T7UU50</accession>
<comment type="similarity">
    <text evidence="2">Belongs to the HAD-like hydrolase superfamily. CbbY/CbbZ/Gph/YieH family.</text>
</comment>
<evidence type="ECO:0000256" key="2">
    <source>
        <dbReference type="ARBA" id="ARBA00006171"/>
    </source>
</evidence>
<gene>
    <name evidence="6" type="ORF">DDE23_04300</name>
</gene>
<keyword evidence="7" id="KW-1185">Reference proteome</keyword>
<evidence type="ECO:0000313" key="7">
    <source>
        <dbReference type="Proteomes" id="UP000244810"/>
    </source>
</evidence>
<dbReference type="Pfam" id="PF00702">
    <property type="entry name" value="Hydrolase"/>
    <property type="match status" value="1"/>
</dbReference>
<evidence type="ECO:0000256" key="1">
    <source>
        <dbReference type="ARBA" id="ARBA00001946"/>
    </source>
</evidence>
<dbReference type="PRINTS" id="PR00413">
    <property type="entry name" value="HADHALOGNASE"/>
</dbReference>
<sequence>MSPAPRAALLFDLDGTMLHTDPIHFAIYRELMAARGIAIDQAFYDRHVLGRLNSDVFREFLPDEADPHGLSDIKEAEFRRRLPRPFPATRGLGRLLDRAENAGLGLAVVTNANPLNAEAMLAAIGLRDRFAVVISGETCARGKPFPDPYLSAMDRLGVAPADCIAFEDSPSGIRSASDAGAFVIGLRSTLDDAGLRAAGARLTLADFTDPALEDALTRLEGVSS</sequence>
<dbReference type="NCBIfam" id="TIGR01509">
    <property type="entry name" value="HAD-SF-IA-v3"/>
    <property type="match status" value="1"/>
</dbReference>